<reference evidence="6" key="1">
    <citation type="submission" date="2021-01" db="EMBL/GenBank/DDBJ databases">
        <authorList>
            <person name="Kaushik A."/>
        </authorList>
    </citation>
    <scope>NUCLEOTIDE SEQUENCE</scope>
    <source>
        <strain evidence="6">AG2-2IIIB</strain>
    </source>
</reference>
<protein>
    <recommendedName>
        <fullName evidence="5">Protein arginine N-methyltransferase domain-containing protein</fullName>
    </recommendedName>
</protein>
<dbReference type="PANTHER" id="PTHR11006:SF53">
    <property type="entry name" value="PROTEIN ARGININE N-METHYLTRANSFERASE 3"/>
    <property type="match status" value="1"/>
</dbReference>
<sequence>MFAARAGARKVFAIEASGIGLKAEQNFKDNGYEDIITLIRGKVESISLPDGYTHVDVIISEWMGYCLLYESMLDSVLFARDKFLRAGGLMAPSQCRIMVNLVEVPSVIKENVTFWENVYGKYFHFLLLFAILTGYLGFDMSSMAKEVYDDALIEVVSADAVLTNDDLIKDVPIQRVTPKNLDFSSPFVLTATRPGKAHALLLYFDTWFTTDGADVPPDAEPTIAKGEGDVVTTDVLQIKARPELVARRKSSMGPLRKKSMSGEEMIKDGKEVSFSTGPASMPTHWKQTLFLFRNPVDLKEGTCVSGRLHMRKSETNSRELDAEIHFRVQHPDLHTKELTPAKETVVQSYKIR</sequence>
<feature type="domain" description="Protein arginine N-methyltransferase" evidence="5">
    <location>
        <begin position="97"/>
        <end position="211"/>
    </location>
</feature>
<gene>
    <name evidence="6" type="ORF">RDB_LOCUS51306</name>
</gene>
<keyword evidence="1 4" id="KW-0489">Methyltransferase</keyword>
<dbReference type="PROSITE" id="PS51678">
    <property type="entry name" value="SAM_MT_PRMT"/>
    <property type="match status" value="1"/>
</dbReference>
<name>A0A8H3AHD1_9AGAM</name>
<dbReference type="InterPro" id="IPR029063">
    <property type="entry name" value="SAM-dependent_MTases_sf"/>
</dbReference>
<dbReference type="Gene3D" id="3.40.50.150">
    <property type="entry name" value="Vaccinia Virus protein VP39"/>
    <property type="match status" value="1"/>
</dbReference>
<dbReference type="GO" id="GO:0032259">
    <property type="term" value="P:methylation"/>
    <property type="evidence" value="ECO:0007669"/>
    <property type="project" value="UniProtKB-KW"/>
</dbReference>
<evidence type="ECO:0000256" key="3">
    <source>
        <dbReference type="ARBA" id="ARBA00022691"/>
    </source>
</evidence>
<dbReference type="GO" id="GO:0016274">
    <property type="term" value="F:protein-arginine N-methyltransferase activity"/>
    <property type="evidence" value="ECO:0007669"/>
    <property type="project" value="InterPro"/>
</dbReference>
<evidence type="ECO:0000313" key="6">
    <source>
        <dbReference type="EMBL" id="CAE6418429.1"/>
    </source>
</evidence>
<keyword evidence="2 4" id="KW-0808">Transferase</keyword>
<evidence type="ECO:0000256" key="4">
    <source>
        <dbReference type="PROSITE-ProRule" id="PRU01015"/>
    </source>
</evidence>
<comment type="caution">
    <text evidence="6">The sequence shown here is derived from an EMBL/GenBank/DDBJ whole genome shotgun (WGS) entry which is preliminary data.</text>
</comment>
<dbReference type="InterPro" id="IPR055135">
    <property type="entry name" value="PRMT_dom"/>
</dbReference>
<organism evidence="6 7">
    <name type="scientific">Rhizoctonia solani</name>
    <dbReference type="NCBI Taxonomy" id="456999"/>
    <lineage>
        <taxon>Eukaryota</taxon>
        <taxon>Fungi</taxon>
        <taxon>Dikarya</taxon>
        <taxon>Basidiomycota</taxon>
        <taxon>Agaricomycotina</taxon>
        <taxon>Agaricomycetes</taxon>
        <taxon>Cantharellales</taxon>
        <taxon>Ceratobasidiaceae</taxon>
        <taxon>Rhizoctonia</taxon>
    </lineage>
</organism>
<evidence type="ECO:0000313" key="7">
    <source>
        <dbReference type="Proteomes" id="UP000663843"/>
    </source>
</evidence>
<proteinExistence type="predicted"/>
<dbReference type="EMBL" id="CAJMWT010001757">
    <property type="protein sequence ID" value="CAE6418429.1"/>
    <property type="molecule type" value="Genomic_DNA"/>
</dbReference>
<dbReference type="Proteomes" id="UP000663843">
    <property type="component" value="Unassembled WGS sequence"/>
</dbReference>
<dbReference type="GO" id="GO:0005634">
    <property type="term" value="C:nucleus"/>
    <property type="evidence" value="ECO:0007669"/>
    <property type="project" value="TreeGrafter"/>
</dbReference>
<dbReference type="AlphaFoldDB" id="A0A8H3AHD1"/>
<dbReference type="GO" id="GO:0042054">
    <property type="term" value="F:histone methyltransferase activity"/>
    <property type="evidence" value="ECO:0007669"/>
    <property type="project" value="TreeGrafter"/>
</dbReference>
<feature type="domain" description="Protein arginine N-methyltransferase" evidence="5">
    <location>
        <begin position="265"/>
        <end position="329"/>
    </location>
</feature>
<evidence type="ECO:0000256" key="2">
    <source>
        <dbReference type="ARBA" id="ARBA00022679"/>
    </source>
</evidence>
<accession>A0A8H3AHD1</accession>
<dbReference type="InterPro" id="IPR025799">
    <property type="entry name" value="Arg_MeTrfase"/>
</dbReference>
<dbReference type="SUPFAM" id="SSF53335">
    <property type="entry name" value="S-adenosyl-L-methionine-dependent methyltransferases"/>
    <property type="match status" value="1"/>
</dbReference>
<evidence type="ECO:0000256" key="1">
    <source>
        <dbReference type="ARBA" id="ARBA00022603"/>
    </source>
</evidence>
<dbReference type="Gene3D" id="2.70.160.11">
    <property type="entry name" value="Hnrnp arginine n-methyltransferase1"/>
    <property type="match status" value="1"/>
</dbReference>
<evidence type="ECO:0000259" key="5">
    <source>
        <dbReference type="Pfam" id="PF22528"/>
    </source>
</evidence>
<keyword evidence="3 4" id="KW-0949">S-adenosyl-L-methionine</keyword>
<dbReference type="Pfam" id="PF22528">
    <property type="entry name" value="PRMT_C"/>
    <property type="match status" value="2"/>
</dbReference>
<dbReference type="PANTHER" id="PTHR11006">
    <property type="entry name" value="PROTEIN ARGININE N-METHYLTRANSFERASE"/>
    <property type="match status" value="1"/>
</dbReference>